<dbReference type="PATRIC" id="fig|400092.3.peg.3765"/>
<protein>
    <submittedName>
        <fullName evidence="1">Uncharacterized protein</fullName>
    </submittedName>
</protein>
<evidence type="ECO:0000313" key="1">
    <source>
        <dbReference type="EMBL" id="AKD04511.1"/>
    </source>
</evidence>
<dbReference type="AlphaFoldDB" id="A0A0E3UYJ7"/>
<name>A0A0E3UYJ7_9BACT</name>
<dbReference type="HOGENOM" id="CLU_801332_0_0_10"/>
<organism evidence="1 2">
    <name type="scientific">Pontibacter korlensis</name>
    <dbReference type="NCBI Taxonomy" id="400092"/>
    <lineage>
        <taxon>Bacteria</taxon>
        <taxon>Pseudomonadati</taxon>
        <taxon>Bacteroidota</taxon>
        <taxon>Cytophagia</taxon>
        <taxon>Cytophagales</taxon>
        <taxon>Hymenobacteraceae</taxon>
        <taxon>Pontibacter</taxon>
    </lineage>
</organism>
<dbReference type="Proteomes" id="UP000033109">
    <property type="component" value="Chromosome"/>
</dbReference>
<sequence>MFKSAIVALVLRLAALQGYGQTESIVHGPEPIEGIGKVALPFYKINFSKEQKELLQQKEIELIFFIDVDGTPTLEDVNGIDDAAIQDSLQHAATKVTMFYPRTVNSLKESSLYFLQFQLPKYETEQASMQRQSIFKLEYKQPAYDDFEYIHKSGQRLDVAFGIAANAFLGKAGEYLHPGGGMKVDLMYTGKKGVGGGLVMSFYGNEQKKDYPINSGREQTHTPPTLIVGLAANKAFAAKERTEFNAQVELAYAVQKVTPKLEHEDDDWVQLKGFSPGFVINYLIKLSKDKPGFFYGMPSITNHYLNVHAAVRPVIFNLKEACGVMLELGISYRLGSHLIDEYRLKQ</sequence>
<gene>
    <name evidence="1" type="ORF">PKOR_17190</name>
</gene>
<dbReference type="EMBL" id="CP009621">
    <property type="protein sequence ID" value="AKD04511.1"/>
    <property type="molecule type" value="Genomic_DNA"/>
</dbReference>
<proteinExistence type="predicted"/>
<dbReference type="OrthoDB" id="850919at2"/>
<dbReference type="STRING" id="400092.PKOR_17190"/>
<accession>A0A0E3UYJ7</accession>
<evidence type="ECO:0000313" key="2">
    <source>
        <dbReference type="Proteomes" id="UP000033109"/>
    </source>
</evidence>
<dbReference type="RefSeq" id="WP_046312374.1">
    <property type="nucleotide sequence ID" value="NZ_CBCSCY010000006.1"/>
</dbReference>
<reference evidence="1 2" key="1">
    <citation type="journal article" date="2015" name="Sci. Rep.">
        <title>Unraveling adaptation of Pontibacter korlensis to radiation and infertility in desert through complete genome and comparative transcriptomic analysis.</title>
        <authorList>
            <person name="Dai J."/>
            <person name="Dai W."/>
            <person name="Qiu C."/>
            <person name="Yang Z."/>
            <person name="Zhang Y."/>
            <person name="Zhou M."/>
            <person name="Zhang L."/>
            <person name="Fang C."/>
            <person name="Gao Q."/>
            <person name="Yang Q."/>
            <person name="Li X."/>
            <person name="Wang Z."/>
            <person name="Wang Z."/>
            <person name="Jia Z."/>
            <person name="Chen X."/>
        </authorList>
    </citation>
    <scope>NUCLEOTIDE SEQUENCE [LARGE SCALE GENOMIC DNA]</scope>
    <source>
        <strain evidence="1 2">X14-1T</strain>
    </source>
</reference>
<keyword evidence="2" id="KW-1185">Reference proteome</keyword>
<dbReference type="KEGG" id="pko:PKOR_17190"/>